<evidence type="ECO:0000256" key="1">
    <source>
        <dbReference type="SAM" id="MobiDB-lite"/>
    </source>
</evidence>
<dbReference type="Proteomes" id="UP000677228">
    <property type="component" value="Unassembled WGS sequence"/>
</dbReference>
<name>A0A8S2PYB5_9BILA</name>
<dbReference type="EMBL" id="CAJOBA010039162">
    <property type="protein sequence ID" value="CAF4073072.1"/>
    <property type="molecule type" value="Genomic_DNA"/>
</dbReference>
<gene>
    <name evidence="2" type="ORF">OVA965_LOCUS27008</name>
    <name evidence="3" type="ORF">TMI583_LOCUS27749</name>
</gene>
<dbReference type="InterPro" id="IPR036047">
    <property type="entry name" value="F-box-like_dom_sf"/>
</dbReference>
<evidence type="ECO:0000313" key="4">
    <source>
        <dbReference type="Proteomes" id="UP000682733"/>
    </source>
</evidence>
<dbReference type="EMBL" id="CAJNOK010017606">
    <property type="protein sequence ID" value="CAF1267125.1"/>
    <property type="molecule type" value="Genomic_DNA"/>
</dbReference>
<organism evidence="3 4">
    <name type="scientific">Didymodactylos carnosus</name>
    <dbReference type="NCBI Taxonomy" id="1234261"/>
    <lineage>
        <taxon>Eukaryota</taxon>
        <taxon>Metazoa</taxon>
        <taxon>Spiralia</taxon>
        <taxon>Gnathifera</taxon>
        <taxon>Rotifera</taxon>
        <taxon>Eurotatoria</taxon>
        <taxon>Bdelloidea</taxon>
        <taxon>Philodinida</taxon>
        <taxon>Philodinidae</taxon>
        <taxon>Didymodactylos</taxon>
    </lineage>
</organism>
<protein>
    <recommendedName>
        <fullName evidence="5">F-box domain-containing protein</fullName>
    </recommendedName>
</protein>
<evidence type="ECO:0008006" key="5">
    <source>
        <dbReference type="Google" id="ProtNLM"/>
    </source>
</evidence>
<feature type="region of interest" description="Disordered" evidence="1">
    <location>
        <begin position="1"/>
        <end position="42"/>
    </location>
</feature>
<accession>A0A8S2PYB5</accession>
<dbReference type="Proteomes" id="UP000682733">
    <property type="component" value="Unassembled WGS sequence"/>
</dbReference>
<evidence type="ECO:0000313" key="2">
    <source>
        <dbReference type="EMBL" id="CAF1267125.1"/>
    </source>
</evidence>
<sequence length="398" mass="46389">MGQKLVTCCRPPPPSPVDSQKERKSQHALLPSPSLEQPKRRSISDTSMSSSLLCEMPAELLLYNILPYLTYVDLCHLSQVNTFLHNLLEATADEDSAGHLWTKCVKDEMLENFIERDINMAYVAFDKEAVKASVRVCANRWLTRTRLSQHQQLMDEKKVILTVRPRFYPRSTGGDTEYHAEQYHTLSTGATADTAPKEREFQNEKSKFQYLFMKRKEQVNPWTQAKSVRCGGCTGMSRTDYNWQLYSRYITIYPTTNPIKREHEKDKLCIYYEHGQLNPVAKMDNHSRYLVTELERPEHDPYCLRLYVGLIKCLKCEKKVLLPPPPPPANEQQPKPYNWYVSYTLRGARHTDDRHGHRMEYIEIYCPICQRYSLWKCDAQPQKWFPALGGTSKKRPKS</sequence>
<reference evidence="3" key="1">
    <citation type="submission" date="2021-02" db="EMBL/GenBank/DDBJ databases">
        <authorList>
            <person name="Nowell W R."/>
        </authorList>
    </citation>
    <scope>NUCLEOTIDE SEQUENCE</scope>
</reference>
<dbReference type="AlphaFoldDB" id="A0A8S2PYB5"/>
<evidence type="ECO:0000313" key="3">
    <source>
        <dbReference type="EMBL" id="CAF4073072.1"/>
    </source>
</evidence>
<dbReference type="SUPFAM" id="SSF81383">
    <property type="entry name" value="F-box domain"/>
    <property type="match status" value="1"/>
</dbReference>
<comment type="caution">
    <text evidence="3">The sequence shown here is derived from an EMBL/GenBank/DDBJ whole genome shotgun (WGS) entry which is preliminary data.</text>
</comment>
<proteinExistence type="predicted"/>
<dbReference type="CDD" id="cd09917">
    <property type="entry name" value="F-box_SF"/>
    <property type="match status" value="1"/>
</dbReference>